<dbReference type="EMBL" id="CAFBLH010000032">
    <property type="protein sequence ID" value="CAB4871804.1"/>
    <property type="molecule type" value="Genomic_DNA"/>
</dbReference>
<accession>A0A6J7DT39</accession>
<protein>
    <submittedName>
        <fullName evidence="1">Unannotated protein</fullName>
    </submittedName>
</protein>
<reference evidence="1" key="1">
    <citation type="submission" date="2020-05" db="EMBL/GenBank/DDBJ databases">
        <authorList>
            <person name="Chiriac C."/>
            <person name="Salcher M."/>
            <person name="Ghai R."/>
            <person name="Kavagutti S V."/>
        </authorList>
    </citation>
    <scope>NUCLEOTIDE SEQUENCE</scope>
</reference>
<dbReference type="SUPFAM" id="SSF48208">
    <property type="entry name" value="Six-hairpin glycosidases"/>
    <property type="match status" value="2"/>
</dbReference>
<organism evidence="1">
    <name type="scientific">freshwater metagenome</name>
    <dbReference type="NCBI Taxonomy" id="449393"/>
    <lineage>
        <taxon>unclassified sequences</taxon>
        <taxon>metagenomes</taxon>
        <taxon>ecological metagenomes</taxon>
    </lineage>
</organism>
<dbReference type="GO" id="GO:0005975">
    <property type="term" value="P:carbohydrate metabolic process"/>
    <property type="evidence" value="ECO:0007669"/>
    <property type="project" value="InterPro"/>
</dbReference>
<dbReference type="InterPro" id="IPR008928">
    <property type="entry name" value="6-hairpin_glycosidase_sf"/>
</dbReference>
<evidence type="ECO:0000313" key="1">
    <source>
        <dbReference type="EMBL" id="CAB4871804.1"/>
    </source>
</evidence>
<name>A0A6J7DT39_9ZZZZ</name>
<dbReference type="AlphaFoldDB" id="A0A6J7DT39"/>
<gene>
    <name evidence="1" type="ORF">UFOPK3342_01023</name>
</gene>
<proteinExistence type="predicted"/>
<sequence>MLKNSPVEIDQKASSLSLRSGNIGLEFIKSHNGWYLSEVKTLIGDNWRTALLGTDGKEFSSGLGCVNAETLSWIEESHGRIVICLEGETKDWEAKSTIEMFPKESEIQRTQIYRPKKELTTRFGSGFEVATSEKVSYTYPLRVFGKALPIQPTNVTSDVSWALPLPFHLLAFDKFVVGYGIDRSQSEGTLTLVSTDKNFRIGVQMPDRTEQPQDLAPTVTEPHLVRVGEPDDDVFAARSSIKLTEVIRFGELTLGDPFLRALEVMAPVAFKSAQMPAGPVEVADGIVNFFKDGQLWDENALAPGKGWYRNMWVRITGDKPSSLSDGAGCFDFGWGEGIATETIVAVLRHWRRTGSTDLHSHIDEISRNIHLFRRGSKSPASYFDRFKGDKFCDFMLQDWVWTHCLAHNGLELLDAYLENPNYPDPAVRKIWLDTAQEIAAYLALHQRSNGDFPDIFMEQEREYDLSTSRIIARASVCGLFVKLHQEHVPGSEDYLERAKSLAKHLAPEIQDYEFNNNMLDVVGSPIAIPDGESAAYVLEGLVPLFEATGDPEILRLCEAATAVASWWTYTYDLTTAYRGRTRGGQTCRMPDYPLAFAGGTAKHVKPFLDLYRLTNREIYRTMAREMTAFICACRIHQPEKPWNGGLVHAFDQHAGYLWGPEREGQVDSGMTTGKGLAAIEIWLEAQSQ</sequence>